<evidence type="ECO:0000313" key="2">
    <source>
        <dbReference type="EMBL" id="CAF0708870.1"/>
    </source>
</evidence>
<reference evidence="2" key="1">
    <citation type="submission" date="2021-02" db="EMBL/GenBank/DDBJ databases">
        <authorList>
            <person name="Nowell W R."/>
        </authorList>
    </citation>
    <scope>NUCLEOTIDE SEQUENCE</scope>
    <source>
        <strain evidence="2">Ploen Becks lab</strain>
    </source>
</reference>
<evidence type="ECO:0008006" key="4">
    <source>
        <dbReference type="Google" id="ProtNLM"/>
    </source>
</evidence>
<dbReference type="AlphaFoldDB" id="A0A813M7Q9"/>
<comment type="caution">
    <text evidence="2">The sequence shown here is derived from an EMBL/GenBank/DDBJ whole genome shotgun (WGS) entry which is preliminary data.</text>
</comment>
<keyword evidence="3" id="KW-1185">Reference proteome</keyword>
<dbReference type="NCBIfam" id="TIGR01571">
    <property type="entry name" value="A_thal_Cys_rich"/>
    <property type="match status" value="1"/>
</dbReference>
<dbReference type="Proteomes" id="UP000663879">
    <property type="component" value="Unassembled WGS sequence"/>
</dbReference>
<dbReference type="Pfam" id="PF04749">
    <property type="entry name" value="PLAC8"/>
    <property type="match status" value="1"/>
</dbReference>
<comment type="similarity">
    <text evidence="1">Belongs to the cornifelin family.</text>
</comment>
<protein>
    <recommendedName>
        <fullName evidence="4">Cornifelin</fullName>
    </recommendedName>
</protein>
<evidence type="ECO:0000256" key="1">
    <source>
        <dbReference type="ARBA" id="ARBA00009024"/>
    </source>
</evidence>
<accession>A0A813M7Q9</accession>
<dbReference type="InterPro" id="IPR006461">
    <property type="entry name" value="PLAC_motif_containing"/>
</dbReference>
<name>A0A813M7Q9_9BILA</name>
<proteinExistence type="inferred from homology"/>
<organism evidence="2 3">
    <name type="scientific">Brachionus calyciflorus</name>
    <dbReference type="NCBI Taxonomy" id="104777"/>
    <lineage>
        <taxon>Eukaryota</taxon>
        <taxon>Metazoa</taxon>
        <taxon>Spiralia</taxon>
        <taxon>Gnathifera</taxon>
        <taxon>Rotifera</taxon>
        <taxon>Eurotatoria</taxon>
        <taxon>Monogononta</taxon>
        <taxon>Pseudotrocha</taxon>
        <taxon>Ploima</taxon>
        <taxon>Brachionidae</taxon>
        <taxon>Brachionus</taxon>
    </lineage>
</organism>
<gene>
    <name evidence="2" type="ORF">OXX778_LOCUS700</name>
</gene>
<dbReference type="EMBL" id="CAJNOC010000037">
    <property type="protein sequence ID" value="CAF0708870.1"/>
    <property type="molecule type" value="Genomic_DNA"/>
</dbReference>
<evidence type="ECO:0000313" key="3">
    <source>
        <dbReference type="Proteomes" id="UP000663879"/>
    </source>
</evidence>
<dbReference type="OrthoDB" id="1045822at2759"/>
<sequence>MKNHPGHIVATEPTENVWKYENEWSNGFCDCCISPKICCLAFFCLPCFSCYTFKRTDEFLCTPLLVPMALNSFRGKMRTAFRIKGSIFTDCLATTFCPICSLVQMYNELNNQGL</sequence>
<dbReference type="PANTHER" id="PTHR15907">
    <property type="entry name" value="DUF614 FAMILY PROTEIN-RELATED"/>
    <property type="match status" value="1"/>
</dbReference>